<dbReference type="Pfam" id="PF09736">
    <property type="entry name" value="Bud13"/>
    <property type="match status" value="1"/>
</dbReference>
<dbReference type="RefSeq" id="XP_002503702.1">
    <property type="nucleotide sequence ID" value="XM_002503656.1"/>
</dbReference>
<dbReference type="GO" id="GO:0003723">
    <property type="term" value="F:RNA binding"/>
    <property type="evidence" value="ECO:0007669"/>
    <property type="project" value="TreeGrafter"/>
</dbReference>
<dbReference type="InterPro" id="IPR018609">
    <property type="entry name" value="Bud13"/>
</dbReference>
<feature type="compositionally biased region" description="Low complexity" evidence="3">
    <location>
        <begin position="87"/>
        <end position="97"/>
    </location>
</feature>
<dbReference type="GO" id="GO:0005684">
    <property type="term" value="C:U2-type spliceosomal complex"/>
    <property type="evidence" value="ECO:0007669"/>
    <property type="project" value="TreeGrafter"/>
</dbReference>
<feature type="region of interest" description="Disordered" evidence="3">
    <location>
        <begin position="1"/>
        <end position="259"/>
    </location>
</feature>
<dbReference type="eggNOG" id="KOG2654">
    <property type="taxonomic scope" value="Eukaryota"/>
</dbReference>
<dbReference type="KEGG" id="mis:MICPUN_60290"/>
<protein>
    <submittedName>
        <fullName evidence="4">Uncharacterized protein</fullName>
    </submittedName>
</protein>
<evidence type="ECO:0000256" key="2">
    <source>
        <dbReference type="SAM" id="Coils"/>
    </source>
</evidence>
<accession>C1EB35</accession>
<organism evidence="4 5">
    <name type="scientific">Micromonas commoda (strain RCC299 / NOUM17 / CCMP2709)</name>
    <name type="common">Picoplanktonic green alga</name>
    <dbReference type="NCBI Taxonomy" id="296587"/>
    <lineage>
        <taxon>Eukaryota</taxon>
        <taxon>Viridiplantae</taxon>
        <taxon>Chlorophyta</taxon>
        <taxon>Mamiellophyceae</taxon>
        <taxon>Mamiellales</taxon>
        <taxon>Mamiellaceae</taxon>
        <taxon>Micromonas</taxon>
    </lineage>
</organism>
<dbReference type="PANTHER" id="PTHR31809:SF0">
    <property type="entry name" value="BUD13 HOMOLOG"/>
    <property type="match status" value="1"/>
</dbReference>
<dbReference type="OrthoDB" id="6022at2759"/>
<feature type="compositionally biased region" description="Basic and acidic residues" evidence="3">
    <location>
        <begin position="68"/>
        <end position="85"/>
    </location>
</feature>
<evidence type="ECO:0000313" key="4">
    <source>
        <dbReference type="EMBL" id="ACO64960.1"/>
    </source>
</evidence>
<keyword evidence="5" id="KW-1185">Reference proteome</keyword>
<feature type="coiled-coil region" evidence="2">
    <location>
        <begin position="260"/>
        <end position="287"/>
    </location>
</feature>
<dbReference type="GO" id="GO:0000398">
    <property type="term" value="P:mRNA splicing, via spliceosome"/>
    <property type="evidence" value="ECO:0007669"/>
    <property type="project" value="TreeGrafter"/>
</dbReference>
<evidence type="ECO:0000313" key="5">
    <source>
        <dbReference type="Proteomes" id="UP000002009"/>
    </source>
</evidence>
<feature type="compositionally biased region" description="Acidic residues" evidence="3">
    <location>
        <begin position="118"/>
        <end position="132"/>
    </location>
</feature>
<dbReference type="PANTHER" id="PTHR31809">
    <property type="entry name" value="BUD13 HOMOLOG"/>
    <property type="match status" value="1"/>
</dbReference>
<dbReference type="STRING" id="296587.C1EB35"/>
<dbReference type="EMBL" id="CP001328">
    <property type="protein sequence ID" value="ACO64960.1"/>
    <property type="molecule type" value="Genomic_DNA"/>
</dbReference>
<dbReference type="GO" id="GO:0070274">
    <property type="term" value="C:RES complex"/>
    <property type="evidence" value="ECO:0007669"/>
    <property type="project" value="TreeGrafter"/>
</dbReference>
<evidence type="ECO:0000256" key="3">
    <source>
        <dbReference type="SAM" id="MobiDB-lite"/>
    </source>
</evidence>
<sequence>MSSKLDYLRRYLGGDAGGDGAGDGEKKKKRKRKKERDGAPSGGGSDGAAPRAKKLGTGITVHDDDVDDWKYAAEREAERRAREEEGPVVVGGDDPGVSKGRARQYLGIREDGSGWAVADDDANDANDGDGDDLSPPRPGRHDSDEDLSPPRPGRHDSDEDLSPPRPGRHDSDDDLSPPRPGRHDSDDEEADDPSPPRRRRHDSDDEVAGDLSPPRRGGARSPSNEDLSPPRRRAGSPSNEDLSPPRKRVPTMTDGTATGLVDAATVVREAEEKRAAAKARMERLGDDATGRYAATAVRDKATGRILTAEEVAAREAAKAAAKEPKERERPIWATGVAQAKQIAEGRAALAEESTNPFARSDIDARADAAMREAERFGDPMAYLARRRERQGGGDIVLPSVVEGISEEALKKSGFRIPQEVPAHSWMRRGIGAAPNRYGIRPGRHWDGVDRSTGFEQELFKTQNQVRARDHSAWKMAQAMWE</sequence>
<dbReference type="GeneID" id="8245348"/>
<dbReference type="OMA" id="GFRIPQE"/>
<proteinExistence type="inferred from homology"/>
<dbReference type="InterPro" id="IPR051112">
    <property type="entry name" value="CWC26_splicing_factor"/>
</dbReference>
<dbReference type="Proteomes" id="UP000002009">
    <property type="component" value="Chromosome 7"/>
</dbReference>
<name>C1EB35_MICCC</name>
<comment type="similarity">
    <text evidence="1">Belongs to the CWC26 family.</text>
</comment>
<gene>
    <name evidence="4" type="ORF">MICPUN_60290</name>
</gene>
<reference evidence="4 5" key="1">
    <citation type="journal article" date="2009" name="Science">
        <title>Green evolution and dynamic adaptations revealed by genomes of the marine picoeukaryotes Micromonas.</title>
        <authorList>
            <person name="Worden A.Z."/>
            <person name="Lee J.H."/>
            <person name="Mock T."/>
            <person name="Rouze P."/>
            <person name="Simmons M.P."/>
            <person name="Aerts A.L."/>
            <person name="Allen A.E."/>
            <person name="Cuvelier M.L."/>
            <person name="Derelle E."/>
            <person name="Everett M.V."/>
            <person name="Foulon E."/>
            <person name="Grimwood J."/>
            <person name="Gundlach H."/>
            <person name="Henrissat B."/>
            <person name="Napoli C."/>
            <person name="McDonald S.M."/>
            <person name="Parker M.S."/>
            <person name="Rombauts S."/>
            <person name="Salamov A."/>
            <person name="Von Dassow P."/>
            <person name="Badger J.H."/>
            <person name="Coutinho P.M."/>
            <person name="Demir E."/>
            <person name="Dubchak I."/>
            <person name="Gentemann C."/>
            <person name="Eikrem W."/>
            <person name="Gready J.E."/>
            <person name="John U."/>
            <person name="Lanier W."/>
            <person name="Lindquist E.A."/>
            <person name="Lucas S."/>
            <person name="Mayer K.F."/>
            <person name="Moreau H."/>
            <person name="Not F."/>
            <person name="Otillar R."/>
            <person name="Panaud O."/>
            <person name="Pangilinan J."/>
            <person name="Paulsen I."/>
            <person name="Piegu B."/>
            <person name="Poliakov A."/>
            <person name="Robbens S."/>
            <person name="Schmutz J."/>
            <person name="Toulza E."/>
            <person name="Wyss T."/>
            <person name="Zelensky A."/>
            <person name="Zhou K."/>
            <person name="Armbrust E.V."/>
            <person name="Bhattacharya D."/>
            <person name="Goodenough U.W."/>
            <person name="Van de Peer Y."/>
            <person name="Grigoriev I.V."/>
        </authorList>
    </citation>
    <scope>NUCLEOTIDE SEQUENCE [LARGE SCALE GENOMIC DNA]</scope>
    <source>
        <strain evidence="5">RCC299 / NOUM17</strain>
    </source>
</reference>
<keyword evidence="2" id="KW-0175">Coiled coil</keyword>
<evidence type="ECO:0000256" key="1">
    <source>
        <dbReference type="ARBA" id="ARBA00011069"/>
    </source>
</evidence>
<dbReference type="InParanoid" id="C1EB35"/>
<dbReference type="AlphaFoldDB" id="C1EB35"/>